<dbReference type="EMBL" id="QTSX02005898">
    <property type="protein sequence ID" value="KAJ9056631.1"/>
    <property type="molecule type" value="Genomic_DNA"/>
</dbReference>
<comment type="caution">
    <text evidence="1">The sequence shown here is derived from an EMBL/GenBank/DDBJ whole genome shotgun (WGS) entry which is preliminary data.</text>
</comment>
<reference evidence="1" key="1">
    <citation type="submission" date="2022-04" db="EMBL/GenBank/DDBJ databases">
        <title>Genome of the entomopathogenic fungus Entomophthora muscae.</title>
        <authorList>
            <person name="Elya C."/>
            <person name="Lovett B.R."/>
            <person name="Lee E."/>
            <person name="Macias A.M."/>
            <person name="Hajek A.E."/>
            <person name="De Bivort B.L."/>
            <person name="Kasson M.T."/>
            <person name="De Fine Licht H.H."/>
            <person name="Stajich J.E."/>
        </authorList>
    </citation>
    <scope>NUCLEOTIDE SEQUENCE</scope>
    <source>
        <strain evidence="1">Berkeley</strain>
    </source>
</reference>
<keyword evidence="2" id="KW-1185">Reference proteome</keyword>
<gene>
    <name evidence="1" type="ORF">DSO57_1030972</name>
</gene>
<protein>
    <submittedName>
        <fullName evidence="1">Uncharacterized protein</fullName>
    </submittedName>
</protein>
<dbReference type="Proteomes" id="UP001165960">
    <property type="component" value="Unassembled WGS sequence"/>
</dbReference>
<name>A0ACC2S374_9FUNG</name>
<proteinExistence type="predicted"/>
<evidence type="ECO:0000313" key="1">
    <source>
        <dbReference type="EMBL" id="KAJ9056631.1"/>
    </source>
</evidence>
<sequence>MLTNLRERPDPQLKAELIDHKSHSSPITKCFQQKAVTYSNQPPGTIFCETRYSA</sequence>
<accession>A0ACC2S374</accession>
<evidence type="ECO:0000313" key="2">
    <source>
        <dbReference type="Proteomes" id="UP001165960"/>
    </source>
</evidence>
<organism evidence="1 2">
    <name type="scientific">Entomophthora muscae</name>
    <dbReference type="NCBI Taxonomy" id="34485"/>
    <lineage>
        <taxon>Eukaryota</taxon>
        <taxon>Fungi</taxon>
        <taxon>Fungi incertae sedis</taxon>
        <taxon>Zoopagomycota</taxon>
        <taxon>Entomophthoromycotina</taxon>
        <taxon>Entomophthoromycetes</taxon>
        <taxon>Entomophthorales</taxon>
        <taxon>Entomophthoraceae</taxon>
        <taxon>Entomophthora</taxon>
    </lineage>
</organism>